<accession>A0A0A9DRN4</accession>
<dbReference type="PANTHER" id="PTHR47337">
    <property type="entry name" value="TETRATRICOPEPTIDE REPEAT (TPR)-LIKE SUPERFAMILY PROTEIN"/>
    <property type="match status" value="1"/>
</dbReference>
<dbReference type="EMBL" id="GBRH01208542">
    <property type="protein sequence ID" value="JAD89353.1"/>
    <property type="molecule type" value="Transcribed_RNA"/>
</dbReference>
<proteinExistence type="predicted"/>
<dbReference type="Gene3D" id="1.25.40.10">
    <property type="entry name" value="Tetratricopeptide repeat domain"/>
    <property type="match status" value="1"/>
</dbReference>
<dbReference type="AlphaFoldDB" id="A0A0A9DRN4"/>
<reference evidence="1" key="2">
    <citation type="journal article" date="2015" name="Data Brief">
        <title>Shoot transcriptome of the giant reed, Arundo donax.</title>
        <authorList>
            <person name="Barrero R.A."/>
            <person name="Guerrero F.D."/>
            <person name="Moolhuijzen P."/>
            <person name="Goolsby J.A."/>
            <person name="Tidwell J."/>
            <person name="Bellgard S.E."/>
            <person name="Bellgard M.I."/>
        </authorList>
    </citation>
    <scope>NUCLEOTIDE SEQUENCE</scope>
    <source>
        <tissue evidence="1">Shoot tissue taken approximately 20 cm above the soil surface</tissue>
    </source>
</reference>
<dbReference type="Gene3D" id="2.170.270.10">
    <property type="entry name" value="SET domain"/>
    <property type="match status" value="1"/>
</dbReference>
<reference evidence="1" key="1">
    <citation type="submission" date="2014-09" db="EMBL/GenBank/DDBJ databases">
        <authorList>
            <person name="Magalhaes I.L.F."/>
            <person name="Oliveira U."/>
            <person name="Santos F.R."/>
            <person name="Vidigal T.H.D.A."/>
            <person name="Brescovit A.D."/>
            <person name="Santos A.J."/>
        </authorList>
    </citation>
    <scope>NUCLEOTIDE SEQUENCE</scope>
    <source>
        <tissue evidence="1">Shoot tissue taken approximately 20 cm above the soil surface</tissue>
    </source>
</reference>
<dbReference type="SUPFAM" id="SSF82199">
    <property type="entry name" value="SET domain"/>
    <property type="match status" value="1"/>
</dbReference>
<name>A0A0A9DRN4_ARUDO</name>
<protein>
    <recommendedName>
        <fullName evidence="2">SET domain-containing protein</fullName>
    </recommendedName>
</protein>
<sequence length="173" mass="19514">MCSVEQVRVAQAIYISGSLFNRSCWPNVHAYFLSRTLVLRSTEFIKSGCPLELSYGPQVGEMDLPDRQKLLWENYCFNCQCPSCSELNLSDLVANSLCCQQNNCLRAVSESTYCSSRDNFVDVSLRESHICKLSLPDVSKVDDDMEKVGKSFFQNTGFSWNIDPGCCMSWVPS</sequence>
<evidence type="ECO:0000313" key="1">
    <source>
        <dbReference type="EMBL" id="JAD89353.1"/>
    </source>
</evidence>
<dbReference type="InterPro" id="IPR046341">
    <property type="entry name" value="SET_dom_sf"/>
</dbReference>
<dbReference type="PANTHER" id="PTHR47337:SF1">
    <property type="entry name" value="TETRATRICOPEPTIDE REPEAT (TPR)-LIKE SUPERFAMILY PROTEIN"/>
    <property type="match status" value="1"/>
</dbReference>
<evidence type="ECO:0008006" key="2">
    <source>
        <dbReference type="Google" id="ProtNLM"/>
    </source>
</evidence>
<organism evidence="1">
    <name type="scientific">Arundo donax</name>
    <name type="common">Giant reed</name>
    <name type="synonym">Donax arundinaceus</name>
    <dbReference type="NCBI Taxonomy" id="35708"/>
    <lineage>
        <taxon>Eukaryota</taxon>
        <taxon>Viridiplantae</taxon>
        <taxon>Streptophyta</taxon>
        <taxon>Embryophyta</taxon>
        <taxon>Tracheophyta</taxon>
        <taxon>Spermatophyta</taxon>
        <taxon>Magnoliopsida</taxon>
        <taxon>Liliopsida</taxon>
        <taxon>Poales</taxon>
        <taxon>Poaceae</taxon>
        <taxon>PACMAD clade</taxon>
        <taxon>Arundinoideae</taxon>
        <taxon>Arundineae</taxon>
        <taxon>Arundo</taxon>
    </lineage>
</organism>
<dbReference type="InterPro" id="IPR011990">
    <property type="entry name" value="TPR-like_helical_dom_sf"/>
</dbReference>